<organism evidence="4 5">
    <name type="scientific">Pseudonocardia zijingensis</name>
    <dbReference type="NCBI Taxonomy" id="153376"/>
    <lineage>
        <taxon>Bacteria</taxon>
        <taxon>Bacillati</taxon>
        <taxon>Actinomycetota</taxon>
        <taxon>Actinomycetes</taxon>
        <taxon>Pseudonocardiales</taxon>
        <taxon>Pseudonocardiaceae</taxon>
        <taxon>Pseudonocardia</taxon>
    </lineage>
</organism>
<evidence type="ECO:0000256" key="2">
    <source>
        <dbReference type="ARBA" id="ARBA00022801"/>
    </source>
</evidence>
<dbReference type="SUPFAM" id="SSF51556">
    <property type="entry name" value="Metallo-dependent hydrolases"/>
    <property type="match status" value="1"/>
</dbReference>
<comment type="similarity">
    <text evidence="3">Belongs to the metallo-dependent hydrolases superfamily. Phosphotriesterase family.</text>
</comment>
<proteinExistence type="inferred from homology"/>
<keyword evidence="1" id="KW-0479">Metal-binding</keyword>
<evidence type="ECO:0000256" key="3">
    <source>
        <dbReference type="PROSITE-ProRule" id="PRU00679"/>
    </source>
</evidence>
<sequence length="339" mass="37120">MRVLRTVRGDVPLQDVGHIQPHEHVLSNIGGTSTQQGSAIPSMEEIRLDNYYEIRRHHSAFDMVVNDVDDAVEELSAYRRQGGSAIVDATSVGLGRDPEGLVRVAERTGLHIVMGSGYYHHDYHPPELADRSREAIAAEIHADVVDGVTDGVRAGLIGEIGLGWPVHEAEARVLSAAVDAQRATGAALMVHPGRHTEAPADAMRRIIADGGDTQRVIMSHIDRTLFELDAMLALADTGCYLEFDLFGQESSYYPLADIDMPNDATRVDHLVALTERGHGDRLLVSQDICVKSHLQKYGGEGYGHLLRNVVPLMRRKGFDDDAIHRLTVRNPLEVLGIAA</sequence>
<dbReference type="PANTHER" id="PTHR10819:SF3">
    <property type="entry name" value="PHOSPHOTRIESTERASE-RELATED PROTEIN"/>
    <property type="match status" value="1"/>
</dbReference>
<dbReference type="PANTHER" id="PTHR10819">
    <property type="entry name" value="PHOSPHOTRIESTERASE-RELATED"/>
    <property type="match status" value="1"/>
</dbReference>
<comment type="caution">
    <text evidence="4">The sequence shown here is derived from an EMBL/GenBank/DDBJ whole genome shotgun (WGS) entry which is preliminary data.</text>
</comment>
<dbReference type="Proteomes" id="UP001499967">
    <property type="component" value="Unassembled WGS sequence"/>
</dbReference>
<dbReference type="PIRSF" id="PIRSF016839">
    <property type="entry name" value="PhP"/>
    <property type="match status" value="1"/>
</dbReference>
<evidence type="ECO:0000256" key="1">
    <source>
        <dbReference type="ARBA" id="ARBA00022723"/>
    </source>
</evidence>
<evidence type="ECO:0000313" key="4">
    <source>
        <dbReference type="EMBL" id="GAA0949201.1"/>
    </source>
</evidence>
<reference evidence="5" key="1">
    <citation type="journal article" date="2019" name="Int. J. Syst. Evol. Microbiol.">
        <title>The Global Catalogue of Microorganisms (GCM) 10K type strain sequencing project: providing services to taxonomists for standard genome sequencing and annotation.</title>
        <authorList>
            <consortium name="The Broad Institute Genomics Platform"/>
            <consortium name="The Broad Institute Genome Sequencing Center for Infectious Disease"/>
            <person name="Wu L."/>
            <person name="Ma J."/>
        </authorList>
    </citation>
    <scope>NUCLEOTIDE SEQUENCE [LARGE SCALE GENOMIC DNA]</scope>
    <source>
        <strain evidence="5">JCM 11117</strain>
    </source>
</reference>
<evidence type="ECO:0000313" key="5">
    <source>
        <dbReference type="Proteomes" id="UP001499967"/>
    </source>
</evidence>
<name>A0ABP4BD13_9PSEU</name>
<accession>A0ABP4BD13</accession>
<protein>
    <submittedName>
        <fullName evidence="4">Phosphotriesterase-related protein</fullName>
    </submittedName>
</protein>
<keyword evidence="5" id="KW-1185">Reference proteome</keyword>
<dbReference type="Gene3D" id="3.20.20.140">
    <property type="entry name" value="Metal-dependent hydrolases"/>
    <property type="match status" value="1"/>
</dbReference>
<dbReference type="EMBL" id="BAAAHP010000147">
    <property type="protein sequence ID" value="GAA0949201.1"/>
    <property type="molecule type" value="Genomic_DNA"/>
</dbReference>
<dbReference type="Pfam" id="PF02126">
    <property type="entry name" value="PTE"/>
    <property type="match status" value="1"/>
</dbReference>
<dbReference type="InterPro" id="IPR032466">
    <property type="entry name" value="Metal_Hydrolase"/>
</dbReference>
<dbReference type="PROSITE" id="PS51347">
    <property type="entry name" value="PHOSPHOTRIESTERASE_2"/>
    <property type="match status" value="1"/>
</dbReference>
<dbReference type="InterPro" id="IPR001559">
    <property type="entry name" value="Phosphotriesterase"/>
</dbReference>
<comment type="caution">
    <text evidence="3">Lacks conserved residue(s) required for the propagation of feature annotation.</text>
</comment>
<keyword evidence="2" id="KW-0378">Hydrolase</keyword>
<gene>
    <name evidence="4" type="ORF">GCM10009559_49250</name>
</gene>